<evidence type="ECO:0000313" key="1">
    <source>
        <dbReference type="EMBL" id="MDO1451590.1"/>
    </source>
</evidence>
<accession>A0ABT8RHP5</accession>
<dbReference type="EMBL" id="JAUKPO010000069">
    <property type="protein sequence ID" value="MDO1451590.1"/>
    <property type="molecule type" value="Genomic_DNA"/>
</dbReference>
<evidence type="ECO:0000313" key="2">
    <source>
        <dbReference type="Proteomes" id="UP001168528"/>
    </source>
</evidence>
<dbReference type="InterPro" id="IPR051699">
    <property type="entry name" value="Rpn/YhgA-like_nuclease"/>
</dbReference>
<reference evidence="1" key="1">
    <citation type="submission" date="2023-07" db="EMBL/GenBank/DDBJ databases">
        <title>The genome sequence of Rhodocytophaga aerolata KACC 12507.</title>
        <authorList>
            <person name="Zhang X."/>
        </authorList>
    </citation>
    <scope>NUCLEOTIDE SEQUENCE</scope>
    <source>
        <strain evidence="1">KACC 12507</strain>
    </source>
</reference>
<organism evidence="1 2">
    <name type="scientific">Rhodocytophaga aerolata</name>
    <dbReference type="NCBI Taxonomy" id="455078"/>
    <lineage>
        <taxon>Bacteria</taxon>
        <taxon>Pseudomonadati</taxon>
        <taxon>Bacteroidota</taxon>
        <taxon>Cytophagia</taxon>
        <taxon>Cytophagales</taxon>
        <taxon>Rhodocytophagaceae</taxon>
        <taxon>Rhodocytophaga</taxon>
    </lineage>
</organism>
<gene>
    <name evidence="1" type="ORF">Q0590_35285</name>
</gene>
<proteinExistence type="predicted"/>
<dbReference type="RefSeq" id="WP_302042387.1">
    <property type="nucleotide sequence ID" value="NZ_JAUKPO010000069.1"/>
</dbReference>
<name>A0ABT8RHP5_9BACT</name>
<comment type="caution">
    <text evidence="1">The sequence shown here is derived from an EMBL/GenBank/DDBJ whole genome shotgun (WGS) entry which is preliminary data.</text>
</comment>
<protein>
    <recommendedName>
        <fullName evidence="3">Rpn family recombination-promoting nuclease/putative transposase</fullName>
    </recommendedName>
</protein>
<evidence type="ECO:0008006" key="3">
    <source>
        <dbReference type="Google" id="ProtNLM"/>
    </source>
</evidence>
<dbReference type="PANTHER" id="PTHR34611">
    <property type="match status" value="1"/>
</dbReference>
<sequence>MAQEYDKIIKENLEKVVLQLIRKTTNIEPIKGEVLYPELHYTIEREADFVEKITTKDNQTFVFHIEFQTANDKSIADRMFVYAGLIYKIYRLPLRQIVFYIGNDPVNMPSKLSMPTFEYNFQLIDLQAISYREFITSNIPEEVLLAILCNFGEVQAELVVEEIFIKLRTLQESNLNFQRSVRQLDMLSLLRDLQPLILKQEQKMALTLDIKKDLRYQQGTEERTLEITLEMIKKGLDNELISEITKLSIQDIETIRMKLKSEGKRKQ</sequence>
<dbReference type="PANTHER" id="PTHR34611:SF2">
    <property type="entry name" value="INACTIVE RECOMBINATION-PROMOTING NUCLEASE-LIKE PROTEIN RPNE-RELATED"/>
    <property type="match status" value="1"/>
</dbReference>
<keyword evidence="2" id="KW-1185">Reference proteome</keyword>
<dbReference type="Proteomes" id="UP001168528">
    <property type="component" value="Unassembled WGS sequence"/>
</dbReference>